<dbReference type="SUPFAM" id="SSF47413">
    <property type="entry name" value="lambda repressor-like DNA-binding domains"/>
    <property type="match status" value="1"/>
</dbReference>
<dbReference type="InterPro" id="IPR001387">
    <property type="entry name" value="Cro/C1-type_HTH"/>
</dbReference>
<gene>
    <name evidence="3" type="ORF">ACJDUH_18750</name>
</gene>
<proteinExistence type="predicted"/>
<evidence type="ECO:0000256" key="1">
    <source>
        <dbReference type="ARBA" id="ARBA00023125"/>
    </source>
</evidence>
<dbReference type="Pfam" id="PF01381">
    <property type="entry name" value="HTH_3"/>
    <property type="match status" value="1"/>
</dbReference>
<dbReference type="RefSeq" id="WP_406766755.1">
    <property type="nucleotide sequence ID" value="NZ_JBJHZY010000006.1"/>
</dbReference>
<dbReference type="PANTHER" id="PTHR46558:SF11">
    <property type="entry name" value="HTH-TYPE TRANSCRIPTIONAL REGULATOR XRE"/>
    <property type="match status" value="1"/>
</dbReference>
<evidence type="ECO:0000313" key="3">
    <source>
        <dbReference type="EMBL" id="MFL0270123.1"/>
    </source>
</evidence>
<protein>
    <submittedName>
        <fullName evidence="3">Helix-turn-helix domain-containing protein</fullName>
    </submittedName>
</protein>
<dbReference type="Proteomes" id="UP001623661">
    <property type="component" value="Unassembled WGS sequence"/>
</dbReference>
<dbReference type="PROSITE" id="PS50943">
    <property type="entry name" value="HTH_CROC1"/>
    <property type="match status" value="1"/>
</dbReference>
<keyword evidence="4" id="KW-1185">Reference proteome</keyword>
<feature type="domain" description="HTH cro/C1-type" evidence="2">
    <location>
        <begin position="10"/>
        <end position="64"/>
    </location>
</feature>
<name>A0ABW8TYQ6_9CLOT</name>
<keyword evidence="1" id="KW-0238">DNA-binding</keyword>
<evidence type="ECO:0000313" key="4">
    <source>
        <dbReference type="Proteomes" id="UP001623661"/>
    </source>
</evidence>
<sequence>MDYRKLGKRIKEERLKKNLTQEQLAEIVNVSSVYVSHIENASTKPSLETLVNLSNALDVTPDFLLFDSLHKSSEYIKDEISALLQSCNTENLRLITRLIKAVIED</sequence>
<dbReference type="SMART" id="SM00530">
    <property type="entry name" value="HTH_XRE"/>
    <property type="match status" value="1"/>
</dbReference>
<dbReference type="Gene3D" id="1.10.260.40">
    <property type="entry name" value="lambda repressor-like DNA-binding domains"/>
    <property type="match status" value="1"/>
</dbReference>
<evidence type="ECO:0000259" key="2">
    <source>
        <dbReference type="PROSITE" id="PS50943"/>
    </source>
</evidence>
<accession>A0ABW8TYQ6</accession>
<reference evidence="3 4" key="1">
    <citation type="submission" date="2024-11" db="EMBL/GenBank/DDBJ databases">
        <authorList>
            <person name="Heng Y.C."/>
            <person name="Lim A.C.H."/>
            <person name="Lee J.K.Y."/>
            <person name="Kittelmann S."/>
        </authorList>
    </citation>
    <scope>NUCLEOTIDE SEQUENCE [LARGE SCALE GENOMIC DNA]</scope>
    <source>
        <strain evidence="3 4">WILCCON 0202</strain>
    </source>
</reference>
<comment type="caution">
    <text evidence="3">The sequence shown here is derived from an EMBL/GenBank/DDBJ whole genome shotgun (WGS) entry which is preliminary data.</text>
</comment>
<organism evidence="3 4">
    <name type="scientific">Candidatus Clostridium radicumherbarum</name>
    <dbReference type="NCBI Taxonomy" id="3381662"/>
    <lineage>
        <taxon>Bacteria</taxon>
        <taxon>Bacillati</taxon>
        <taxon>Bacillota</taxon>
        <taxon>Clostridia</taxon>
        <taxon>Eubacteriales</taxon>
        <taxon>Clostridiaceae</taxon>
        <taxon>Clostridium</taxon>
    </lineage>
</organism>
<dbReference type="EMBL" id="JBJHZY010000006">
    <property type="protein sequence ID" value="MFL0270123.1"/>
    <property type="molecule type" value="Genomic_DNA"/>
</dbReference>
<dbReference type="InterPro" id="IPR010982">
    <property type="entry name" value="Lambda_DNA-bd_dom_sf"/>
</dbReference>
<dbReference type="CDD" id="cd00093">
    <property type="entry name" value="HTH_XRE"/>
    <property type="match status" value="1"/>
</dbReference>
<dbReference type="PANTHER" id="PTHR46558">
    <property type="entry name" value="TRACRIPTIONAL REGULATORY PROTEIN-RELATED-RELATED"/>
    <property type="match status" value="1"/>
</dbReference>